<feature type="transmembrane region" description="Helical" evidence="1">
    <location>
        <begin position="57"/>
        <end position="79"/>
    </location>
</feature>
<keyword evidence="1" id="KW-1133">Transmembrane helix</keyword>
<gene>
    <name evidence="2" type="ORF">McpAg1_00360</name>
</gene>
<feature type="transmembrane region" description="Helical" evidence="1">
    <location>
        <begin position="208"/>
        <end position="226"/>
    </location>
</feature>
<evidence type="ECO:0000256" key="1">
    <source>
        <dbReference type="SAM" id="Phobius"/>
    </source>
</evidence>
<dbReference type="EMBL" id="JAWDKA010000001">
    <property type="protein sequence ID" value="MDV0440859.1"/>
    <property type="molecule type" value="Genomic_DNA"/>
</dbReference>
<keyword evidence="3" id="KW-1185">Reference proteome</keyword>
<protein>
    <submittedName>
        <fullName evidence="2">Uncharacterized protein</fullName>
    </submittedName>
</protein>
<comment type="caution">
    <text evidence="2">The sequence shown here is derived from an EMBL/GenBank/DDBJ whole genome shotgun (WGS) entry which is preliminary data.</text>
</comment>
<sequence length="227" mass="24289">MPNTGGFRQGAFIMSDARIRLVSVIVLSLVAFSGIFGAALALLWWLVFCSRETFAKISWKLVLPVSILTAGFPGLVLTLTGSGDGFIYAAKIFALLLLAFWVGAARKSGEFLDLGVWAFGNRLGFDLGLTAELSMQFLAGIADDFSHMKTALTIKEQKLNTKTVPSLMLGVLLLSLARAKNVGSLLARRGYISGGTYIPSFSHARADNVKILCVACIAAVVFFSIAS</sequence>
<evidence type="ECO:0000313" key="2">
    <source>
        <dbReference type="EMBL" id="MDV0440859.1"/>
    </source>
</evidence>
<keyword evidence="1" id="KW-0472">Membrane</keyword>
<keyword evidence="1" id="KW-0812">Transmembrane</keyword>
<feature type="transmembrane region" description="Helical" evidence="1">
    <location>
        <begin position="86"/>
        <end position="104"/>
    </location>
</feature>
<reference evidence="2" key="1">
    <citation type="submission" date="2023-06" db="EMBL/GenBank/DDBJ databases">
        <title>Genome sequence of Methancorpusculaceae sp. Ag1.</title>
        <authorList>
            <person name="Protasov E."/>
            <person name="Platt K."/>
            <person name="Poehlein A."/>
            <person name="Daniel R."/>
            <person name="Brune A."/>
        </authorList>
    </citation>
    <scope>NUCLEOTIDE SEQUENCE</scope>
    <source>
        <strain evidence="2">Ag1</strain>
    </source>
</reference>
<accession>A0AAE4MB14</accession>
<dbReference type="Proteomes" id="UP001273136">
    <property type="component" value="Unassembled WGS sequence"/>
</dbReference>
<proteinExistence type="predicted"/>
<dbReference type="AlphaFoldDB" id="A0AAE4MB14"/>
<name>A0AAE4MB14_9EURY</name>
<evidence type="ECO:0000313" key="3">
    <source>
        <dbReference type="Proteomes" id="UP001273136"/>
    </source>
</evidence>
<feature type="transmembrane region" description="Helical" evidence="1">
    <location>
        <begin position="21"/>
        <end position="45"/>
    </location>
</feature>
<organism evidence="2 3">
    <name type="scientific">Methanorbis furvi</name>
    <dbReference type="NCBI Taxonomy" id="3028299"/>
    <lineage>
        <taxon>Archaea</taxon>
        <taxon>Methanobacteriati</taxon>
        <taxon>Methanobacteriota</taxon>
        <taxon>Stenosarchaea group</taxon>
        <taxon>Methanomicrobia</taxon>
        <taxon>Methanomicrobiales</taxon>
        <taxon>Methanocorpusculaceae</taxon>
        <taxon>Methanorbis</taxon>
    </lineage>
</organism>